<evidence type="ECO:0000259" key="4">
    <source>
        <dbReference type="PROSITE" id="PS50862"/>
    </source>
</evidence>
<keyword evidence="2" id="KW-0963">Cytoplasm</keyword>
<name>A0A6J7GVA2_9ZZZZ</name>
<organism evidence="5">
    <name type="scientific">freshwater metagenome</name>
    <dbReference type="NCBI Taxonomy" id="449393"/>
    <lineage>
        <taxon>unclassified sequences</taxon>
        <taxon>metagenomes</taxon>
        <taxon>ecological metagenomes</taxon>
    </lineage>
</organism>
<dbReference type="InterPro" id="IPR041715">
    <property type="entry name" value="HisRS-like_core"/>
</dbReference>
<dbReference type="PROSITE" id="PS50862">
    <property type="entry name" value="AA_TRNA_LIGASE_II"/>
    <property type="match status" value="1"/>
</dbReference>
<dbReference type="InterPro" id="IPR004516">
    <property type="entry name" value="HisRS/HisZ"/>
</dbReference>
<dbReference type="InterPro" id="IPR006195">
    <property type="entry name" value="aa-tRNA-synth_II"/>
</dbReference>
<protein>
    <submittedName>
        <fullName evidence="5">Unannotated protein</fullName>
    </submittedName>
</protein>
<comment type="subcellular location">
    <subcellularLocation>
        <location evidence="1">Cytoplasm</location>
    </subcellularLocation>
</comment>
<dbReference type="PIRSF" id="PIRSF001549">
    <property type="entry name" value="His-tRNA_synth"/>
    <property type="match status" value="1"/>
</dbReference>
<dbReference type="Pfam" id="PF13393">
    <property type="entry name" value="tRNA-synt_His"/>
    <property type="match status" value="1"/>
</dbReference>
<feature type="domain" description="Aminoacyl-transfer RNA synthetases class-II family profile" evidence="4">
    <location>
        <begin position="1"/>
        <end position="331"/>
    </location>
</feature>
<gene>
    <name evidence="5" type="ORF">UFOPK3564_01044</name>
</gene>
<feature type="region of interest" description="Disordered" evidence="3">
    <location>
        <begin position="329"/>
        <end position="351"/>
    </location>
</feature>
<dbReference type="SUPFAM" id="SSF55681">
    <property type="entry name" value="Class II aaRS and biotin synthetases"/>
    <property type="match status" value="1"/>
</dbReference>
<dbReference type="HAMAP" id="MF_00125">
    <property type="entry name" value="HisZ"/>
    <property type="match status" value="1"/>
</dbReference>
<dbReference type="GO" id="GO:0005737">
    <property type="term" value="C:cytoplasm"/>
    <property type="evidence" value="ECO:0007669"/>
    <property type="project" value="UniProtKB-SubCell"/>
</dbReference>
<evidence type="ECO:0000256" key="2">
    <source>
        <dbReference type="ARBA" id="ARBA00022490"/>
    </source>
</evidence>
<reference evidence="5" key="1">
    <citation type="submission" date="2020-05" db="EMBL/GenBank/DDBJ databases">
        <authorList>
            <person name="Chiriac C."/>
            <person name="Salcher M."/>
            <person name="Ghai R."/>
            <person name="Kavagutti S V."/>
        </authorList>
    </citation>
    <scope>NUCLEOTIDE SEQUENCE</scope>
</reference>
<dbReference type="GO" id="GO:0000105">
    <property type="term" value="P:L-histidine biosynthetic process"/>
    <property type="evidence" value="ECO:0007669"/>
    <property type="project" value="InterPro"/>
</dbReference>
<dbReference type="GO" id="GO:0004821">
    <property type="term" value="F:histidine-tRNA ligase activity"/>
    <property type="evidence" value="ECO:0007669"/>
    <property type="project" value="TreeGrafter"/>
</dbReference>
<evidence type="ECO:0000256" key="3">
    <source>
        <dbReference type="SAM" id="MobiDB-lite"/>
    </source>
</evidence>
<dbReference type="AlphaFoldDB" id="A0A6J7GVA2"/>
<evidence type="ECO:0000256" key="1">
    <source>
        <dbReference type="ARBA" id="ARBA00004496"/>
    </source>
</evidence>
<dbReference type="InterPro" id="IPR045864">
    <property type="entry name" value="aa-tRNA-synth_II/BPL/LPL"/>
</dbReference>
<proteinExistence type="inferred from homology"/>
<sequence>MTLPIPSGTRDVLPDEMRERHGVVAALRDVFTSHGYGEVATPAVEYASVLERAGVAAGAGAADPRFRSVDEHGETLVLRSDMTVPIARLVSARFSDAPLPIRLSYQAHCYRSIVPGRGQSREVLQAGIELVGAGAPDGTAEALTVLVGALQAVGLDDARVAVGDASIFPELLAGAGVDDARRAAILHELSTRDLVGLEREVRAACDEGTAAMLLHLASRRGGPELLDALEDPRAVAATEGVRQIVDGVDEDVRSRLILDLGLTLKLGYYTGAVFEVYAPGQGHAIGGGGRYDDLLGRFGRSLPAVGFALDVDALHTALVGKSRGSWRVGRPAPAPGLGAVSTPDAPTEVPS</sequence>
<dbReference type="EMBL" id="CAFBMK010000043">
    <property type="protein sequence ID" value="CAB4908203.1"/>
    <property type="molecule type" value="Genomic_DNA"/>
</dbReference>
<evidence type="ECO:0000313" key="5">
    <source>
        <dbReference type="EMBL" id="CAB4908203.1"/>
    </source>
</evidence>
<dbReference type="PANTHER" id="PTHR43707:SF1">
    <property type="entry name" value="HISTIDINE--TRNA LIGASE, MITOCHONDRIAL-RELATED"/>
    <property type="match status" value="1"/>
</dbReference>
<accession>A0A6J7GVA2</accession>
<dbReference type="Gene3D" id="3.30.930.10">
    <property type="entry name" value="Bira Bifunctional Protein, Domain 2"/>
    <property type="match status" value="1"/>
</dbReference>
<dbReference type="CDD" id="cd00773">
    <property type="entry name" value="HisRS-like_core"/>
    <property type="match status" value="1"/>
</dbReference>
<dbReference type="PANTHER" id="PTHR43707">
    <property type="entry name" value="HISTIDYL-TRNA SYNTHETASE"/>
    <property type="match status" value="1"/>
</dbReference>
<dbReference type="InterPro" id="IPR004517">
    <property type="entry name" value="HisZ"/>
</dbReference>
<dbReference type="GO" id="GO:0006427">
    <property type="term" value="P:histidyl-tRNA aminoacylation"/>
    <property type="evidence" value="ECO:0007669"/>
    <property type="project" value="TreeGrafter"/>
</dbReference>